<evidence type="ECO:0000256" key="1">
    <source>
        <dbReference type="SAM" id="SignalP"/>
    </source>
</evidence>
<dbReference type="Proteomes" id="UP000489961">
    <property type="component" value="Unassembled WGS sequence"/>
</dbReference>
<sequence length="256" mass="29404">MNKILKLNQQILCLAILALLTSHVFAESLVQFESNLINQYDKVSLTDSYESEGINQEVSLKISNFIQSHPQSFAYNFKKLVSKSMVSIRYSPDQKLKFYTFDISAGGTMREFESYVQFKYKGNVITQALADSGFIKSIQQTELNKVPTYFISRTYIGSSCVGAYDIQAAQIQNAKYKAVKVFKTKTKALDHIDVSYDCHYYPKNIQPYNMNRHYIRVSKNLGNIDILVIKPSGELTPNYLRYQKTKSNYQYMGTVK</sequence>
<evidence type="ECO:0000313" key="2">
    <source>
        <dbReference type="EMBL" id="CAB1221220.1"/>
    </source>
</evidence>
<dbReference type="AlphaFoldDB" id="A0A811GDW8"/>
<name>A0A811GDW8_9GAMM</name>
<dbReference type="RefSeq" id="WP_174560507.1">
    <property type="nucleotide sequence ID" value="NZ_CADDTS010000048.1"/>
</dbReference>
<dbReference type="EMBL" id="CADDTS010000048">
    <property type="protein sequence ID" value="CAB1221220.1"/>
    <property type="molecule type" value="Genomic_DNA"/>
</dbReference>
<gene>
    <name evidence="2" type="ORF">SFB21_2717</name>
</gene>
<protein>
    <submittedName>
        <fullName evidence="2">Uncharacterized protein</fullName>
    </submittedName>
</protein>
<reference evidence="2 3" key="1">
    <citation type="submission" date="2020-02" db="EMBL/GenBank/DDBJ databases">
        <authorList>
            <person name="Chaudhuri R."/>
        </authorList>
    </citation>
    <scope>NUCLEOTIDE SEQUENCE [LARGE SCALE GENOMIC DNA]</scope>
    <source>
        <strain evidence="2">SFB21</strain>
    </source>
</reference>
<comment type="caution">
    <text evidence="2">The sequence shown here is derived from an EMBL/GenBank/DDBJ whole genome shotgun (WGS) entry which is preliminary data.</text>
</comment>
<evidence type="ECO:0000313" key="3">
    <source>
        <dbReference type="Proteomes" id="UP000489961"/>
    </source>
</evidence>
<keyword evidence="1" id="KW-0732">Signal</keyword>
<feature type="signal peptide" evidence="1">
    <location>
        <begin position="1"/>
        <end position="26"/>
    </location>
</feature>
<feature type="chain" id="PRO_5032363809" evidence="1">
    <location>
        <begin position="27"/>
        <end position="256"/>
    </location>
</feature>
<accession>A0A811GDW8</accession>
<organism evidence="2 3">
    <name type="scientific">Acinetobacter bouvetii</name>
    <dbReference type="NCBI Taxonomy" id="202951"/>
    <lineage>
        <taxon>Bacteria</taxon>
        <taxon>Pseudomonadati</taxon>
        <taxon>Pseudomonadota</taxon>
        <taxon>Gammaproteobacteria</taxon>
        <taxon>Moraxellales</taxon>
        <taxon>Moraxellaceae</taxon>
        <taxon>Acinetobacter</taxon>
    </lineage>
</organism>
<proteinExistence type="predicted"/>